<dbReference type="EMBL" id="JBHTCG010000023">
    <property type="protein sequence ID" value="MFC7386051.1"/>
    <property type="molecule type" value="Genomic_DNA"/>
</dbReference>
<dbReference type="InterPro" id="IPR050072">
    <property type="entry name" value="Peptidase_M20A"/>
</dbReference>
<name>A0ABW2P8W3_9ACTN</name>
<evidence type="ECO:0000256" key="1">
    <source>
        <dbReference type="ARBA" id="ARBA00022490"/>
    </source>
</evidence>
<dbReference type="Gene3D" id="3.40.1160.10">
    <property type="entry name" value="Acetylglutamate kinase-like"/>
    <property type="match status" value="1"/>
</dbReference>
<evidence type="ECO:0000256" key="5">
    <source>
        <dbReference type="ARBA" id="ARBA00022833"/>
    </source>
</evidence>
<reference evidence="10" key="1">
    <citation type="journal article" date="2019" name="Int. J. Syst. Evol. Microbiol.">
        <title>The Global Catalogue of Microorganisms (GCM) 10K type strain sequencing project: providing services to taxonomists for standard genome sequencing and annotation.</title>
        <authorList>
            <consortium name="The Broad Institute Genomics Platform"/>
            <consortium name="The Broad Institute Genome Sequencing Center for Infectious Disease"/>
            <person name="Wu L."/>
            <person name="Ma J."/>
        </authorList>
    </citation>
    <scope>NUCLEOTIDE SEQUENCE [LARGE SCALE GENOMIC DNA]</scope>
    <source>
        <strain evidence="10">CECT 7649</strain>
    </source>
</reference>
<evidence type="ECO:0000256" key="7">
    <source>
        <dbReference type="ARBA" id="ARBA00023285"/>
    </source>
</evidence>
<accession>A0ABW2P8W3</accession>
<protein>
    <submittedName>
        <fullName evidence="9">M20/M25/M40 family metallo-hydrolase</fullName>
    </submittedName>
</protein>
<dbReference type="InterPro" id="IPR001261">
    <property type="entry name" value="ArgE/DapE_CS"/>
</dbReference>
<dbReference type="InterPro" id="IPR001048">
    <property type="entry name" value="Asp/Glu/Uridylate_kinase"/>
</dbReference>
<keyword evidence="7" id="KW-0170">Cobalt</keyword>
<dbReference type="PANTHER" id="PTHR43808">
    <property type="entry name" value="ACETYLORNITHINE DEACETYLASE"/>
    <property type="match status" value="1"/>
</dbReference>
<dbReference type="SUPFAM" id="SSF53633">
    <property type="entry name" value="Carbamate kinase-like"/>
    <property type="match status" value="1"/>
</dbReference>
<organism evidence="9 10">
    <name type="scientific">Sphaerisporangium rhizosphaerae</name>
    <dbReference type="NCBI Taxonomy" id="2269375"/>
    <lineage>
        <taxon>Bacteria</taxon>
        <taxon>Bacillati</taxon>
        <taxon>Actinomycetota</taxon>
        <taxon>Actinomycetes</taxon>
        <taxon>Streptosporangiales</taxon>
        <taxon>Streptosporangiaceae</taxon>
        <taxon>Sphaerisporangium</taxon>
    </lineage>
</organism>
<evidence type="ECO:0000313" key="10">
    <source>
        <dbReference type="Proteomes" id="UP001596496"/>
    </source>
</evidence>
<dbReference type="RefSeq" id="WP_380829865.1">
    <property type="nucleotide sequence ID" value="NZ_JBHTCG010000023.1"/>
</dbReference>
<sequence length="667" mass="69364">MAVSRAVSTAAGYGAPALKAVNGHRALYVVKLGSSTLRHDGVYDELAELSGRGVRLLVITGGAADIKLHYALIGRPVRTLTLRGGDEVRYCPPDEMTHIIDAYEQITLPRVREELGRRGLSVFATTGRAESLVTATPNGPIRALDGGRQRFVRDHRAGTVTQVDGARLARLLEAFDVVCLSPPVAATDGGSALNVDADVLAAEAALALDADHLRLVTGTAGLLTDPADPGSTLPEAAAGEGMGYAGGRMRQKVRAAELALAGTPDIAITGPHTLDARGGTRFWRAPAPAPDLGLLTRMVELSSVSGDERELADYLVDWCAANGVDARVDAAGNLVATRGTGPRRLLMLGHLDTVPHRWPVRWDGEAITGRGSVDAKGSLAAFLATLAALEVPEDATVRVVGTVEEERTAEGAFYARDHYPADAVIIGEPSGAAALTVGYHGVCKARLSVSQTTAHTAGKAARTAASRIADAVTAAEAEVARLGADTLFAVLSLRAGSEGEAQTAEAVVDVRVPPGTTTSEVIDALRRAAPDPVRVETLLATPAVATPRTSALVKSFTRALRATTGASPRLLAKKGSSDMNTLATTWREVPMVAYGPGDAALDHTPHERLEAAEYRLAVQVLGEAVRRWLRDGASAAPAVTPVPAVTAVPAVPPVPAIAGAVTTGERR</sequence>
<dbReference type="NCBIfam" id="TIGR01902">
    <property type="entry name" value="dapE-lys-deAc"/>
    <property type="match status" value="1"/>
</dbReference>
<dbReference type="Proteomes" id="UP001596496">
    <property type="component" value="Unassembled WGS sequence"/>
</dbReference>
<evidence type="ECO:0000256" key="4">
    <source>
        <dbReference type="ARBA" id="ARBA00022801"/>
    </source>
</evidence>
<dbReference type="InterPro" id="IPR010175">
    <property type="entry name" value="LysK"/>
</dbReference>
<dbReference type="PROSITE" id="PS00758">
    <property type="entry name" value="ARGE_DAPE_CPG2_1"/>
    <property type="match status" value="1"/>
</dbReference>
<keyword evidence="1" id="KW-0963">Cytoplasm</keyword>
<keyword evidence="2" id="KW-0028">Amino-acid biosynthesis</keyword>
<keyword evidence="6" id="KW-0457">Lysine biosynthesis</keyword>
<evidence type="ECO:0000313" key="9">
    <source>
        <dbReference type="EMBL" id="MFC7386051.1"/>
    </source>
</evidence>
<dbReference type="Pfam" id="PF01546">
    <property type="entry name" value="Peptidase_M20"/>
    <property type="match status" value="1"/>
</dbReference>
<keyword evidence="10" id="KW-1185">Reference proteome</keyword>
<dbReference type="InterPro" id="IPR036393">
    <property type="entry name" value="AceGlu_kinase-like_sf"/>
</dbReference>
<evidence type="ECO:0000259" key="8">
    <source>
        <dbReference type="Pfam" id="PF00696"/>
    </source>
</evidence>
<keyword evidence="3" id="KW-0479">Metal-binding</keyword>
<dbReference type="InterPro" id="IPR002933">
    <property type="entry name" value="Peptidase_M20"/>
</dbReference>
<evidence type="ECO:0000256" key="6">
    <source>
        <dbReference type="ARBA" id="ARBA00023154"/>
    </source>
</evidence>
<keyword evidence="4" id="KW-0378">Hydrolase</keyword>
<dbReference type="Gene3D" id="3.40.630.10">
    <property type="entry name" value="Zn peptidases"/>
    <property type="match status" value="2"/>
</dbReference>
<comment type="caution">
    <text evidence="9">The sequence shown here is derived from an EMBL/GenBank/DDBJ whole genome shotgun (WGS) entry which is preliminary data.</text>
</comment>
<evidence type="ECO:0000256" key="3">
    <source>
        <dbReference type="ARBA" id="ARBA00022723"/>
    </source>
</evidence>
<evidence type="ECO:0000256" key="2">
    <source>
        <dbReference type="ARBA" id="ARBA00022605"/>
    </source>
</evidence>
<proteinExistence type="predicted"/>
<dbReference type="PANTHER" id="PTHR43808:SF28">
    <property type="entry name" value="[LYSW]-LYSINE_[LYSW]-ORNITHINE HYDROLASE"/>
    <property type="match status" value="1"/>
</dbReference>
<dbReference type="Pfam" id="PF00696">
    <property type="entry name" value="AA_kinase"/>
    <property type="match status" value="1"/>
</dbReference>
<keyword evidence="5" id="KW-0862">Zinc</keyword>
<feature type="domain" description="Aspartate/glutamate/uridylate kinase" evidence="8">
    <location>
        <begin position="28"/>
        <end position="261"/>
    </location>
</feature>
<gene>
    <name evidence="9" type="ORF">ACFQSB_27845</name>
</gene>
<dbReference type="SUPFAM" id="SSF53187">
    <property type="entry name" value="Zn-dependent exopeptidases"/>
    <property type="match status" value="1"/>
</dbReference>